<dbReference type="AlphaFoldDB" id="A0A0E9QMJ4"/>
<organism evidence="1">
    <name type="scientific">Anguilla anguilla</name>
    <name type="common">European freshwater eel</name>
    <name type="synonym">Muraena anguilla</name>
    <dbReference type="NCBI Taxonomy" id="7936"/>
    <lineage>
        <taxon>Eukaryota</taxon>
        <taxon>Metazoa</taxon>
        <taxon>Chordata</taxon>
        <taxon>Craniata</taxon>
        <taxon>Vertebrata</taxon>
        <taxon>Euteleostomi</taxon>
        <taxon>Actinopterygii</taxon>
        <taxon>Neopterygii</taxon>
        <taxon>Teleostei</taxon>
        <taxon>Anguilliformes</taxon>
        <taxon>Anguillidae</taxon>
        <taxon>Anguilla</taxon>
    </lineage>
</organism>
<sequence>MKKCRISIIFTGTSLLIL</sequence>
<accession>A0A0E9QMJ4</accession>
<reference evidence="1" key="2">
    <citation type="journal article" date="2015" name="Fish Shellfish Immunol.">
        <title>Early steps in the European eel (Anguilla anguilla)-Vibrio vulnificus interaction in the gills: Role of the RtxA13 toxin.</title>
        <authorList>
            <person name="Callol A."/>
            <person name="Pajuelo D."/>
            <person name="Ebbesson L."/>
            <person name="Teles M."/>
            <person name="MacKenzie S."/>
            <person name="Amaro C."/>
        </authorList>
    </citation>
    <scope>NUCLEOTIDE SEQUENCE</scope>
</reference>
<reference evidence="1" key="1">
    <citation type="submission" date="2014-11" db="EMBL/GenBank/DDBJ databases">
        <authorList>
            <person name="Amaro Gonzalez C."/>
        </authorList>
    </citation>
    <scope>NUCLEOTIDE SEQUENCE</scope>
</reference>
<name>A0A0E9QMJ4_ANGAN</name>
<protein>
    <submittedName>
        <fullName evidence="1">Uncharacterized protein</fullName>
    </submittedName>
</protein>
<dbReference type="EMBL" id="GBXM01090436">
    <property type="protein sequence ID" value="JAH18141.1"/>
    <property type="molecule type" value="Transcribed_RNA"/>
</dbReference>
<evidence type="ECO:0000313" key="1">
    <source>
        <dbReference type="EMBL" id="JAH18141.1"/>
    </source>
</evidence>
<proteinExistence type="predicted"/>